<name>A0A445MUC0_9BACT</name>
<sequence length="482" mass="53822">MKQVFNCFLKTLSPIHIGCDEVYEPMGFVVDENKNELTAFDPISLISQMNDSDKKRFSEICSRGSVESILEIYKFLKRRPASGKEVQLCSGFVEHYNKTLSIPANDKRKIQQELNNFAISRTSFLSAYDRPYIPGSSLKGSLRTAYLNGLAAKTKVHLRDKADKQASKGLEATLLNYEKSKIETDPFRLIKVSDFTPVGAVQTKILYAVNIKKKSGNEAKGPFQVLETILPGNVFMGNIVVDEPLSAWVINKPIKLDGLLESSRTFYSREHKREQRELKNAGISSGNAFFGKDSIPIRIGRHSGAESVTIEGHRDIKIMGGKGKGSSFKDHATTLWLASEQSKPQTVTNCKPFGWAELCEISPAMEQDFDKAEKEWRDKENRLIKKLSLSDNAPRVNTREFEVIDSVPPPPDFVIWENVYLTWSPGDGIITATSEGKKASVKGKEIVPEPLKNSLFGKKKRATAGKVKVEPVGNGYRIVEIL</sequence>
<feature type="domain" description="CRISPR type III-associated protein" evidence="7">
    <location>
        <begin position="9"/>
        <end position="232"/>
    </location>
</feature>
<dbReference type="InterPro" id="IPR010173">
    <property type="entry name" value="CRISPR-assoc_Csm5"/>
</dbReference>
<evidence type="ECO:0000256" key="2">
    <source>
        <dbReference type="ARBA" id="ARBA00006680"/>
    </source>
</evidence>
<keyword evidence="5" id="KW-0051">Antiviral defense</keyword>
<protein>
    <recommendedName>
        <fullName evidence="3">CRISPR system Cms protein Csm5</fullName>
    </recommendedName>
    <alternativeName>
        <fullName evidence="6">CRISPR type III A-associated protein Csm5</fullName>
    </alternativeName>
</protein>
<dbReference type="Pfam" id="PF03787">
    <property type="entry name" value="RAMPs"/>
    <property type="match status" value="1"/>
</dbReference>
<dbReference type="EMBL" id="OJIN01000073">
    <property type="protein sequence ID" value="SPD72999.1"/>
    <property type="molecule type" value="Genomic_DNA"/>
</dbReference>
<evidence type="ECO:0000256" key="3">
    <source>
        <dbReference type="ARBA" id="ARBA00016113"/>
    </source>
</evidence>
<dbReference type="GO" id="GO:0003723">
    <property type="term" value="F:RNA binding"/>
    <property type="evidence" value="ECO:0007669"/>
    <property type="project" value="UniProtKB-KW"/>
</dbReference>
<dbReference type="PANTHER" id="PTHR38007:SF1">
    <property type="entry name" value="CRISPR SYSTEM CMS PROTEIN CSM5"/>
    <property type="match status" value="1"/>
</dbReference>
<comment type="function">
    <text evidence="1">This subunit might be involved in maturation of a crRNA intermediate to its mature form.</text>
</comment>
<evidence type="ECO:0000256" key="1">
    <source>
        <dbReference type="ARBA" id="ARBA00003088"/>
    </source>
</evidence>
<dbReference type="GO" id="GO:0051607">
    <property type="term" value="P:defense response to virus"/>
    <property type="evidence" value="ECO:0007669"/>
    <property type="project" value="UniProtKB-KW"/>
</dbReference>
<comment type="similarity">
    <text evidence="2">Belongs to the CRISPR-associated Csm5 family.</text>
</comment>
<accession>A0A445MUC0</accession>
<evidence type="ECO:0000256" key="6">
    <source>
        <dbReference type="ARBA" id="ARBA00031720"/>
    </source>
</evidence>
<evidence type="ECO:0000313" key="8">
    <source>
        <dbReference type="EMBL" id="SPD72999.1"/>
    </source>
</evidence>
<dbReference type="AlphaFoldDB" id="A0A445MUC0"/>
<reference evidence="8" key="1">
    <citation type="submission" date="2018-01" db="EMBL/GenBank/DDBJ databases">
        <authorList>
            <person name="Regsiter A."/>
            <person name="William W."/>
        </authorList>
    </citation>
    <scope>NUCLEOTIDE SEQUENCE</scope>
    <source>
        <strain evidence="8">TRIP AH-1</strain>
    </source>
</reference>
<proteinExistence type="inferred from homology"/>
<evidence type="ECO:0000256" key="5">
    <source>
        <dbReference type="ARBA" id="ARBA00023118"/>
    </source>
</evidence>
<dbReference type="InterPro" id="IPR005537">
    <property type="entry name" value="RAMP_III_fam"/>
</dbReference>
<organism evidence="8">
    <name type="scientific">uncultured Desulfobacterium sp</name>
    <dbReference type="NCBI Taxonomy" id="201089"/>
    <lineage>
        <taxon>Bacteria</taxon>
        <taxon>Pseudomonadati</taxon>
        <taxon>Thermodesulfobacteriota</taxon>
        <taxon>Desulfobacteria</taxon>
        <taxon>Desulfobacterales</taxon>
        <taxon>Desulfobacteriaceae</taxon>
        <taxon>Desulfobacterium</taxon>
        <taxon>environmental samples</taxon>
    </lineage>
</organism>
<evidence type="ECO:0000259" key="7">
    <source>
        <dbReference type="Pfam" id="PF03787"/>
    </source>
</evidence>
<evidence type="ECO:0000256" key="4">
    <source>
        <dbReference type="ARBA" id="ARBA00022884"/>
    </source>
</evidence>
<gene>
    <name evidence="8" type="ORF">PITCH_A1640009</name>
</gene>
<dbReference type="NCBIfam" id="TIGR01899">
    <property type="entry name" value="cas_TM1807_csm5"/>
    <property type="match status" value="1"/>
</dbReference>
<dbReference type="PANTHER" id="PTHR38007">
    <property type="entry name" value="CRISPR SYSTEM CMS PROTEIN CSM5"/>
    <property type="match status" value="1"/>
</dbReference>
<keyword evidence="4" id="KW-0694">RNA-binding</keyword>